<dbReference type="AlphaFoldDB" id="A0A653AKM3"/>
<organism evidence="1">
    <name type="scientific">uncultured Paludibacter sp</name>
    <dbReference type="NCBI Taxonomy" id="497635"/>
    <lineage>
        <taxon>Bacteria</taxon>
        <taxon>Pseudomonadati</taxon>
        <taxon>Bacteroidota</taxon>
        <taxon>Bacteroidia</taxon>
        <taxon>Bacteroidales</taxon>
        <taxon>Paludibacteraceae</taxon>
        <taxon>Paludibacter</taxon>
        <taxon>environmental samples</taxon>
    </lineage>
</organism>
<reference evidence="1" key="1">
    <citation type="submission" date="2018-07" db="EMBL/GenBank/DDBJ databases">
        <authorList>
            <consortium name="Genoscope - CEA"/>
            <person name="William W."/>
        </authorList>
    </citation>
    <scope>NUCLEOTIDE SEQUENCE</scope>
    <source>
        <strain evidence="1">IK1</strain>
    </source>
</reference>
<gene>
    <name evidence="1" type="ORF">TRIP_D450075</name>
</gene>
<evidence type="ECO:0000313" key="1">
    <source>
        <dbReference type="EMBL" id="VBB48620.1"/>
    </source>
</evidence>
<name>A0A653AKM3_9BACT</name>
<dbReference type="EMBL" id="UPXZ01000040">
    <property type="protein sequence ID" value="VBB48620.1"/>
    <property type="molecule type" value="Genomic_DNA"/>
</dbReference>
<sequence>MAIVNSTIQLQGSIAGMSFYKRRGSDKIIARSKGGASKAMIKNSPKFENLRLQQNEWKGCTQFASKLRYAFAGLHRIADYNLTPALNALAKNIQKTDGGNVLGERAIVFSDYRYTLDGFNFNRSYPFNTILRVPVTVETDRKKLAAQVTVTRMNAGNDLLNVQKLPYFRILVGLGAVSDMRYQESTKSYLPVNGSMHPVFTTYTGEWQICESVLEKQIIEVQLNEDLIENLTEEVTLIVSIAVEFGKVGFSGIPQEVKYAGSGKVIACF</sequence>
<accession>A0A653AKM3</accession>
<protein>
    <submittedName>
        <fullName evidence="1">Uncharacterized protein</fullName>
    </submittedName>
</protein>
<proteinExistence type="predicted"/>